<dbReference type="GO" id="GO:0005794">
    <property type="term" value="C:Golgi apparatus"/>
    <property type="evidence" value="ECO:0007669"/>
    <property type="project" value="TreeGrafter"/>
</dbReference>
<dbReference type="GO" id="GO:0005789">
    <property type="term" value="C:endoplasmic reticulum membrane"/>
    <property type="evidence" value="ECO:0007669"/>
    <property type="project" value="TreeGrafter"/>
</dbReference>
<feature type="domain" description="HNH nuclease" evidence="10">
    <location>
        <begin position="167"/>
        <end position="227"/>
    </location>
</feature>
<feature type="region of interest" description="Disordered" evidence="8">
    <location>
        <begin position="1081"/>
        <end position="1166"/>
    </location>
</feature>
<name>A0A178ES13_TRIRU</name>
<feature type="coiled-coil region" evidence="7">
    <location>
        <begin position="443"/>
        <end position="470"/>
    </location>
</feature>
<sequence>MDPKLTDDEKSRVKDLRAAVRRARQGSSEEVYGSEDYWKYSKEELDGEDQISDLRFRALQRNSDLSDPSFEQAAQEYKSQQDQRSAKRLSILEKKKLFDKRNKILQQSSSTTTNLTSMRAAYVDLLLTIQSKTSHQKQSDFSKDVLRAYGGTRKTNNTTYCFSVLDGTRRERDEFVAAHIFPLSIGPKAMEYIFGRDARYEINSPRNALLLPKKIEKHFDAHQIVVVPAKSDNPDVREWQFLIVDKSGLWNEAAQKTGIVRSELPDTEWPELTRAWATHGEYLRDNMIYGFMEELGHELPEDLKQNALTHCAPIRSNSEAEELEEVVDSLGMIRIGSDDDDDDDDDGEDGNFDEDDEEGEAGGMSNSLFNAALKQSAAVRRDLDTFAESPTSGPAALQGTTILLPGGQISASLTSFSRTIDDYSSLSKKELIPAKQEKAFERVKNFRTELADYRLQFDRLRKEREEAQVTANRNELLGRRPHNAATPENPYAQSNLSAQHSAFASPHRQQAHASGGLSFGASPSDYNRETHALREQSFLANTNSQIDEFLDRGRAVLADLGQQREMLKGTQRRLYSVANTLGLSPKAGTCYRKPKVSPNGVCEGIQHLYRASLFQQTSDNVLEADSKRGLKHLIALYQAKLQRRMGCPVWPLSGQSLMERLCCRASVPFKGRLSLRINWGYAGFGPISHKRENAATLFKDESPAEAAPTSTLPAAGAKLEPRGIFGPNETAAEDDSVLCVFPISGQYGFLSRLLYYGSLVFAIIGRTHRWLVLGALASALAFAGSTAIHMLTLVTSKTPAFDLDILAAWSILTTGCLAFAALIHWSSSVRNSDSRIVLILWGMMVGIGCVTGRALLLDVNSQAEPACRSSNGTLLKAQSELASGMFNCTYKCFGVRTPLRDPSEITVMSARVFVGTYSTLTVALMAPILAAAHKSMSVNLSLHSPSDLCAHWVLGYLNHSLNARLSQHIYNAACSTWYGGYILLLRYASTAKFQSNKRRLIAITLICPLLVIDLVLDILTPFIFIANILINEINLMINHFPVGEGIRSIGQWSPMVSAALVILAAIINQLTERHRILKEKKKAAESSDPHSGLPVWSHSQTCESQTSTSPLVYDHRTRHGDTDRKPGHHHHAQEIGVIERDFSRQETLHTELEDYPKHSPKAYIRP</sequence>
<dbReference type="GO" id="GO:0006906">
    <property type="term" value="P:vesicle fusion"/>
    <property type="evidence" value="ECO:0007669"/>
    <property type="project" value="TreeGrafter"/>
</dbReference>
<comment type="caution">
    <text evidence="11">The sequence shown here is derived from an EMBL/GenBank/DDBJ whole genome shotgun (WGS) entry which is preliminary data.</text>
</comment>
<keyword evidence="2" id="KW-0813">Transport</keyword>
<dbReference type="AlphaFoldDB" id="A0A178ES13"/>
<accession>A0A178ES13</accession>
<evidence type="ECO:0000256" key="6">
    <source>
        <dbReference type="ARBA" id="ARBA00023136"/>
    </source>
</evidence>
<keyword evidence="4" id="KW-0653">Protein transport</keyword>
<dbReference type="GO" id="GO:0000149">
    <property type="term" value="F:SNARE binding"/>
    <property type="evidence" value="ECO:0007669"/>
    <property type="project" value="TreeGrafter"/>
</dbReference>
<feature type="compositionally biased region" description="Polar residues" evidence="8">
    <location>
        <begin position="1097"/>
        <end position="1110"/>
    </location>
</feature>
<proteinExistence type="predicted"/>
<dbReference type="GO" id="GO:0012507">
    <property type="term" value="C:ER to Golgi transport vesicle membrane"/>
    <property type="evidence" value="ECO:0007669"/>
    <property type="project" value="TreeGrafter"/>
</dbReference>
<evidence type="ECO:0000313" key="11">
    <source>
        <dbReference type="EMBL" id="OAL62505.1"/>
    </source>
</evidence>
<feature type="compositionally biased region" description="Acidic residues" evidence="8">
    <location>
        <begin position="338"/>
        <end position="360"/>
    </location>
</feature>
<keyword evidence="7" id="KW-0175">Coiled coil</keyword>
<feature type="transmembrane region" description="Helical" evidence="9">
    <location>
        <begin position="1000"/>
        <end position="1029"/>
    </location>
</feature>
<dbReference type="VEuPathDB" id="FungiDB:TERG_03761"/>
<keyword evidence="5 9" id="KW-1133">Transmembrane helix</keyword>
<dbReference type="GO" id="GO:0005484">
    <property type="term" value="F:SNAP receptor activity"/>
    <property type="evidence" value="ECO:0007669"/>
    <property type="project" value="TreeGrafter"/>
</dbReference>
<dbReference type="PANTHER" id="PTHR21230">
    <property type="entry name" value="VESICLE TRANSPORT V-SNARE PROTEIN VTI1-RELATED"/>
    <property type="match status" value="1"/>
</dbReference>
<evidence type="ECO:0000256" key="9">
    <source>
        <dbReference type="SAM" id="Phobius"/>
    </source>
</evidence>
<evidence type="ECO:0000256" key="2">
    <source>
        <dbReference type="ARBA" id="ARBA00022448"/>
    </source>
</evidence>
<feature type="transmembrane region" description="Helical" evidence="9">
    <location>
        <begin position="1049"/>
        <end position="1071"/>
    </location>
</feature>
<evidence type="ECO:0000256" key="3">
    <source>
        <dbReference type="ARBA" id="ARBA00022692"/>
    </source>
</evidence>
<feature type="region of interest" description="Disordered" evidence="8">
    <location>
        <begin position="334"/>
        <end position="364"/>
    </location>
</feature>
<dbReference type="GO" id="GO:0006888">
    <property type="term" value="P:endoplasmic reticulum to Golgi vesicle-mediated transport"/>
    <property type="evidence" value="ECO:0007669"/>
    <property type="project" value="TreeGrafter"/>
</dbReference>
<dbReference type="CDD" id="cd15863">
    <property type="entry name" value="SNARE_GS27"/>
    <property type="match status" value="1"/>
</dbReference>
<feature type="transmembrane region" description="Helical" evidence="9">
    <location>
        <begin position="806"/>
        <end position="825"/>
    </location>
</feature>
<keyword evidence="6 9" id="KW-0472">Membrane</keyword>
<evidence type="ECO:0000313" key="12">
    <source>
        <dbReference type="Proteomes" id="UP000243015"/>
    </source>
</evidence>
<feature type="compositionally biased region" description="Basic and acidic residues" evidence="8">
    <location>
        <begin position="1113"/>
        <end position="1125"/>
    </location>
</feature>
<gene>
    <name evidence="11" type="ORF">A7C99_7091</name>
</gene>
<protein>
    <recommendedName>
        <fullName evidence="10">HNH nuclease domain-containing protein</fullName>
    </recommendedName>
</protein>
<dbReference type="PANTHER" id="PTHR21230:SF1">
    <property type="entry name" value="GOLGI SNAP RECEPTOR COMPLEX MEMBER 2"/>
    <property type="match status" value="1"/>
</dbReference>
<dbReference type="EMBL" id="LHPM01000019">
    <property type="protein sequence ID" value="OAL62505.1"/>
    <property type="molecule type" value="Genomic_DNA"/>
</dbReference>
<feature type="region of interest" description="Disordered" evidence="8">
    <location>
        <begin position="472"/>
        <end position="523"/>
    </location>
</feature>
<dbReference type="Proteomes" id="UP000243015">
    <property type="component" value="Unassembled WGS sequence"/>
</dbReference>
<feature type="transmembrane region" description="Helical" evidence="9">
    <location>
        <begin position="837"/>
        <end position="856"/>
    </location>
</feature>
<feature type="transmembrane region" description="Helical" evidence="9">
    <location>
        <begin position="747"/>
        <end position="764"/>
    </location>
</feature>
<organism evidence="11 12">
    <name type="scientific">Trichophyton rubrum</name>
    <name type="common">Athlete's foot fungus</name>
    <name type="synonym">Epidermophyton rubrum</name>
    <dbReference type="NCBI Taxonomy" id="5551"/>
    <lineage>
        <taxon>Eukaryota</taxon>
        <taxon>Fungi</taxon>
        <taxon>Dikarya</taxon>
        <taxon>Ascomycota</taxon>
        <taxon>Pezizomycotina</taxon>
        <taxon>Eurotiomycetes</taxon>
        <taxon>Eurotiomycetidae</taxon>
        <taxon>Onygenales</taxon>
        <taxon>Arthrodermataceae</taxon>
        <taxon>Trichophyton</taxon>
    </lineage>
</organism>
<evidence type="ECO:0000256" key="5">
    <source>
        <dbReference type="ARBA" id="ARBA00022989"/>
    </source>
</evidence>
<dbReference type="Pfam" id="PF13391">
    <property type="entry name" value="HNH_2"/>
    <property type="match status" value="1"/>
</dbReference>
<feature type="transmembrane region" description="Helical" evidence="9">
    <location>
        <begin position="912"/>
        <end position="931"/>
    </location>
</feature>
<feature type="transmembrane region" description="Helical" evidence="9">
    <location>
        <begin position="771"/>
        <end position="794"/>
    </location>
</feature>
<evidence type="ECO:0000259" key="10">
    <source>
        <dbReference type="Pfam" id="PF13391"/>
    </source>
</evidence>
<evidence type="ECO:0000256" key="8">
    <source>
        <dbReference type="SAM" id="MobiDB-lite"/>
    </source>
</evidence>
<reference evidence="11 12" key="1">
    <citation type="submission" date="2016-05" db="EMBL/GenBank/DDBJ databases">
        <title>Genome sequencing of Trichophyton rubrum CMCC(F)T1i isolated from hair.</title>
        <authorList>
            <person name="Zhan P."/>
            <person name="Tao Y."/>
            <person name="Liu W."/>
        </authorList>
    </citation>
    <scope>NUCLEOTIDE SEQUENCE [LARGE SCALE GENOMIC DNA]</scope>
    <source>
        <strain evidence="12">CMCC(F)T1i</strain>
    </source>
</reference>
<evidence type="ECO:0000256" key="7">
    <source>
        <dbReference type="SAM" id="Coils"/>
    </source>
</evidence>
<feature type="compositionally biased region" description="Basic and acidic residues" evidence="8">
    <location>
        <begin position="1137"/>
        <end position="1157"/>
    </location>
</feature>
<dbReference type="VEuPathDB" id="FungiDB:TERG_03759"/>
<dbReference type="GO" id="GO:0015031">
    <property type="term" value="P:protein transport"/>
    <property type="evidence" value="ECO:0007669"/>
    <property type="project" value="UniProtKB-KW"/>
</dbReference>
<feature type="compositionally biased region" description="Polar residues" evidence="8">
    <location>
        <begin position="491"/>
        <end position="512"/>
    </location>
</feature>
<evidence type="ECO:0000256" key="4">
    <source>
        <dbReference type="ARBA" id="ARBA00022927"/>
    </source>
</evidence>
<keyword evidence="3 9" id="KW-0812">Transmembrane</keyword>
<dbReference type="GO" id="GO:0031201">
    <property type="term" value="C:SNARE complex"/>
    <property type="evidence" value="ECO:0007669"/>
    <property type="project" value="TreeGrafter"/>
</dbReference>
<evidence type="ECO:0000256" key="1">
    <source>
        <dbReference type="ARBA" id="ARBA00004211"/>
    </source>
</evidence>
<dbReference type="Pfam" id="PF12352">
    <property type="entry name" value="V-SNARE_C"/>
    <property type="match status" value="1"/>
</dbReference>
<dbReference type="GO" id="GO:0031902">
    <property type="term" value="C:late endosome membrane"/>
    <property type="evidence" value="ECO:0007669"/>
    <property type="project" value="TreeGrafter"/>
</dbReference>
<dbReference type="InterPro" id="IPR003615">
    <property type="entry name" value="HNH_nuc"/>
</dbReference>
<comment type="subcellular location">
    <subcellularLocation>
        <location evidence="1">Membrane</location>
        <topology evidence="1">Single-pass type IV membrane protein</topology>
    </subcellularLocation>
</comment>